<keyword evidence="3 4" id="KW-0687">Ribonucleoprotein</keyword>
<evidence type="ECO:0000256" key="1">
    <source>
        <dbReference type="ARBA" id="ARBA00010745"/>
    </source>
</evidence>
<dbReference type="GO" id="GO:0070180">
    <property type="term" value="F:large ribosomal subunit rRNA binding"/>
    <property type="evidence" value="ECO:0007669"/>
    <property type="project" value="TreeGrafter"/>
</dbReference>
<name>A0A9Y1BJ42_9ARCH</name>
<organism evidence="6">
    <name type="scientific">Candidatus Heimdallarchaeum aukensis</name>
    <dbReference type="NCBI Taxonomy" id="2876573"/>
    <lineage>
        <taxon>Archaea</taxon>
        <taxon>Promethearchaeati</taxon>
        <taxon>Candidatus Heimdallarchaeota</taxon>
        <taxon>Candidatus Heimdallarchaeia (ex Rinke et al. 2021) (nom. nud.)</taxon>
        <taxon>Candidatus Heimdallarchaeales</taxon>
        <taxon>Candidatus Heimdallarchaeaceae</taxon>
        <taxon>Candidatus Heimdallarchaeum</taxon>
    </lineage>
</organism>
<dbReference type="Proteomes" id="UP001201020">
    <property type="component" value="Chromosome"/>
</dbReference>
<keyword evidence="2 4" id="KW-0689">Ribosomal protein</keyword>
<dbReference type="PROSITE" id="PS00049">
    <property type="entry name" value="RIBOSOMAL_L14"/>
    <property type="match status" value="1"/>
</dbReference>
<dbReference type="PANTHER" id="PTHR11761:SF8">
    <property type="entry name" value="LARGE RIBOSOMAL SUBUNIT PROTEIN UL14"/>
    <property type="match status" value="1"/>
</dbReference>
<gene>
    <name evidence="4" type="primary">rpl14</name>
    <name evidence="6" type="ORF">K9W45_07830</name>
</gene>
<dbReference type="GO" id="GO:0022625">
    <property type="term" value="C:cytosolic large ribosomal subunit"/>
    <property type="evidence" value="ECO:0007669"/>
    <property type="project" value="TreeGrafter"/>
</dbReference>
<dbReference type="FunFam" id="2.40.150.20:FF:000007">
    <property type="entry name" value="50S ribosomal protein L14"/>
    <property type="match status" value="1"/>
</dbReference>
<evidence type="ECO:0000313" key="6">
    <source>
        <dbReference type="EMBL" id="UJG39767.1"/>
    </source>
</evidence>
<dbReference type="PANTHER" id="PTHR11761">
    <property type="entry name" value="50S/60S RIBOSOMAL PROTEIN L14/L23"/>
    <property type="match status" value="1"/>
</dbReference>
<dbReference type="SUPFAM" id="SSF50193">
    <property type="entry name" value="Ribosomal protein L14"/>
    <property type="match status" value="1"/>
</dbReference>
<evidence type="ECO:0000256" key="2">
    <source>
        <dbReference type="ARBA" id="ARBA00022980"/>
    </source>
</evidence>
<dbReference type="GO" id="GO:0006412">
    <property type="term" value="P:translation"/>
    <property type="evidence" value="ECO:0007669"/>
    <property type="project" value="UniProtKB-UniRule"/>
</dbReference>
<proteinExistence type="inferred from homology"/>
<keyword evidence="4" id="KW-0694">RNA-binding</keyword>
<dbReference type="NCBIfam" id="NF006344">
    <property type="entry name" value="PRK08571.1"/>
    <property type="match status" value="1"/>
</dbReference>
<dbReference type="CDD" id="cd00337">
    <property type="entry name" value="Ribosomal_uL14"/>
    <property type="match status" value="1"/>
</dbReference>
<accession>A0A9Y1BJ42</accession>
<dbReference type="AlphaFoldDB" id="A0A9Y1BJ42"/>
<protein>
    <recommendedName>
        <fullName evidence="4">Large ribosomal subunit protein uL14</fullName>
    </recommendedName>
</protein>
<dbReference type="HAMAP" id="MF_01367">
    <property type="entry name" value="Ribosomal_uL14"/>
    <property type="match status" value="1"/>
</dbReference>
<dbReference type="Gene3D" id="2.40.150.20">
    <property type="entry name" value="Ribosomal protein L14"/>
    <property type="match status" value="1"/>
</dbReference>
<dbReference type="InterPro" id="IPR000218">
    <property type="entry name" value="Ribosomal_uL14"/>
</dbReference>
<keyword evidence="4" id="KW-0699">rRNA-binding</keyword>
<comment type="similarity">
    <text evidence="1 4 5">Belongs to the universal ribosomal protein uL14 family.</text>
</comment>
<sequence length="138" mass="15483">MAKRKTVGRPLKRRKPSLIVGSRVKCADNSGAREVEIIAVKGYRGRLNRIPWATVGTMCIVSVKKGSPKRRKQIYHAVVVRQRAPFRRPDGTWIQFEENGIVLTNEVGDPLGTEIRGPIAKEAAEHWPRIAHRASIIV</sequence>
<comment type="subunit">
    <text evidence="4">Part of the 50S ribosomal subunit. Forms a cluster with proteins L3 and L24e, part of which may contact the 16S rRNA in 2 intersubunit bridges.</text>
</comment>
<dbReference type="InterPro" id="IPR019972">
    <property type="entry name" value="Ribosomal_uL14_CS"/>
</dbReference>
<dbReference type="GO" id="GO:0003735">
    <property type="term" value="F:structural constituent of ribosome"/>
    <property type="evidence" value="ECO:0007669"/>
    <property type="project" value="InterPro"/>
</dbReference>
<evidence type="ECO:0000256" key="3">
    <source>
        <dbReference type="ARBA" id="ARBA00023274"/>
    </source>
</evidence>
<dbReference type="SMART" id="SM01374">
    <property type="entry name" value="Ribosomal_L14"/>
    <property type="match status" value="1"/>
</dbReference>
<dbReference type="InterPro" id="IPR036853">
    <property type="entry name" value="Ribosomal_uL14_sf"/>
</dbReference>
<dbReference type="EMBL" id="CP084166">
    <property type="protein sequence ID" value="UJG39767.1"/>
    <property type="molecule type" value="Genomic_DNA"/>
</dbReference>
<comment type="function">
    <text evidence="4">Binds to 23S rRNA. Forms part of two intersubunit bridges in the 70S ribosome.</text>
</comment>
<dbReference type="Pfam" id="PF00238">
    <property type="entry name" value="Ribosomal_L14"/>
    <property type="match status" value="1"/>
</dbReference>
<evidence type="ECO:0000256" key="5">
    <source>
        <dbReference type="RuleBase" id="RU003949"/>
    </source>
</evidence>
<evidence type="ECO:0000256" key="4">
    <source>
        <dbReference type="HAMAP-Rule" id="MF_01367"/>
    </source>
</evidence>
<reference evidence="6" key="1">
    <citation type="journal article" date="2022" name="Nat. Microbiol.">
        <title>Unique mobile elements and scalable gene flow at the prokaryote-eukaryote boundary revealed by circularized Asgard archaea genomes.</title>
        <authorList>
            <person name="Wu F."/>
            <person name="Speth D.R."/>
            <person name="Philosof A."/>
            <person name="Cremiere A."/>
            <person name="Narayanan A."/>
            <person name="Barco R.A."/>
            <person name="Connon S.A."/>
            <person name="Amend J.P."/>
            <person name="Antoshechkin I.A."/>
            <person name="Orphan V.J."/>
        </authorList>
    </citation>
    <scope>NUCLEOTIDE SEQUENCE</scope>
    <source>
        <strain evidence="6">PM71</strain>
    </source>
</reference>